<evidence type="ECO:0000313" key="2">
    <source>
        <dbReference type="Proteomes" id="UP000724584"/>
    </source>
</evidence>
<name>A0ACB7PJ85_9PEZI</name>
<proteinExistence type="predicted"/>
<sequence>MAQGRITTATGGTSSRRAPPTAAPVNVASGRATPSTQATRRPRSSSNAAASSSSVAVNGPKPLFGVEIEIFVKLRPELEKAIYNRRRQGEQLDEVYWRNWNFTLSNEKGNQTLKDEQRECVGQAIEALIEGALGPSHGWKCEPDASLKEWALTEPPEPRKWWGIEIISPPMSAARQWRQEIHEVFAAVSEEFELWTTTFCACHVHVSPGPLKSSKYNFDQIVQIACASHFWEEAFKTILPEERKKNRYANPNNMVFATAEYKSVSHYTWGPVFQSIKNAVGTAQKWAGQFAPADRHQNALAMFACLMAGAKVTDPDPSETAERYLSSNFLPLPDLGTIELRRQAGVASAHSAIQRALLALTLHVSALQYDFGAAASRRDYPTQAELKTELSAAIKKLPASCRGDRFLKWEVVEVLMREGKHLVARWVTVGRTRVRKVCREMGIK</sequence>
<gene>
    <name evidence="1" type="ORF">F5144DRAFT_620188</name>
</gene>
<reference evidence="1 2" key="1">
    <citation type="journal article" date="2021" name="Nat. Commun.">
        <title>Genetic determinants of endophytism in the Arabidopsis root mycobiome.</title>
        <authorList>
            <person name="Mesny F."/>
            <person name="Miyauchi S."/>
            <person name="Thiergart T."/>
            <person name="Pickel B."/>
            <person name="Atanasova L."/>
            <person name="Karlsson M."/>
            <person name="Huettel B."/>
            <person name="Barry K.W."/>
            <person name="Haridas S."/>
            <person name="Chen C."/>
            <person name="Bauer D."/>
            <person name="Andreopoulos W."/>
            <person name="Pangilinan J."/>
            <person name="LaButti K."/>
            <person name="Riley R."/>
            <person name="Lipzen A."/>
            <person name="Clum A."/>
            <person name="Drula E."/>
            <person name="Henrissat B."/>
            <person name="Kohler A."/>
            <person name="Grigoriev I.V."/>
            <person name="Martin F.M."/>
            <person name="Hacquard S."/>
        </authorList>
    </citation>
    <scope>NUCLEOTIDE SEQUENCE [LARGE SCALE GENOMIC DNA]</scope>
    <source>
        <strain evidence="1 2">MPI-SDFR-AT-0079</strain>
    </source>
</reference>
<comment type="caution">
    <text evidence="1">The sequence shown here is derived from an EMBL/GenBank/DDBJ whole genome shotgun (WGS) entry which is preliminary data.</text>
</comment>
<keyword evidence="2" id="KW-1185">Reference proteome</keyword>
<protein>
    <submittedName>
        <fullName evidence="1">Amidoligase enzyme-domain-containing protein</fullName>
    </submittedName>
</protein>
<dbReference type="EMBL" id="JAGIZQ010000003">
    <property type="protein sequence ID" value="KAH6637101.1"/>
    <property type="molecule type" value="Genomic_DNA"/>
</dbReference>
<accession>A0ACB7PJ85</accession>
<evidence type="ECO:0000313" key="1">
    <source>
        <dbReference type="EMBL" id="KAH6637101.1"/>
    </source>
</evidence>
<dbReference type="Proteomes" id="UP000724584">
    <property type="component" value="Unassembled WGS sequence"/>
</dbReference>
<organism evidence="1 2">
    <name type="scientific">Chaetomium tenue</name>
    <dbReference type="NCBI Taxonomy" id="1854479"/>
    <lineage>
        <taxon>Eukaryota</taxon>
        <taxon>Fungi</taxon>
        <taxon>Dikarya</taxon>
        <taxon>Ascomycota</taxon>
        <taxon>Pezizomycotina</taxon>
        <taxon>Sordariomycetes</taxon>
        <taxon>Sordariomycetidae</taxon>
        <taxon>Sordariales</taxon>
        <taxon>Chaetomiaceae</taxon>
        <taxon>Chaetomium</taxon>
    </lineage>
</organism>